<dbReference type="Pfam" id="PF00130">
    <property type="entry name" value="C1_1"/>
    <property type="match status" value="1"/>
</dbReference>
<evidence type="ECO:0000256" key="2">
    <source>
        <dbReference type="ARBA" id="ARBA00022723"/>
    </source>
</evidence>
<evidence type="ECO:0000313" key="8">
    <source>
        <dbReference type="EMBL" id="KAJ8317771.1"/>
    </source>
</evidence>
<keyword evidence="4" id="KW-0727">SH2 domain</keyword>
<dbReference type="Pfam" id="PF00620">
    <property type="entry name" value="RhoGAP"/>
    <property type="match status" value="1"/>
</dbReference>
<dbReference type="SUPFAM" id="SSF55550">
    <property type="entry name" value="SH2 domain"/>
    <property type="match status" value="1"/>
</dbReference>
<dbReference type="Gene3D" id="3.30.60.20">
    <property type="match status" value="1"/>
</dbReference>
<dbReference type="PROSITE" id="PS50238">
    <property type="entry name" value="RHOGAP"/>
    <property type="match status" value="1"/>
</dbReference>
<dbReference type="PROSITE" id="PS00479">
    <property type="entry name" value="ZF_DAG_PE_1"/>
    <property type="match status" value="1"/>
</dbReference>
<protein>
    <recommendedName>
        <fullName evidence="10">N-chimaerin</fullName>
    </recommendedName>
</protein>
<proteinExistence type="predicted"/>
<keyword evidence="3" id="KW-0862">Zinc</keyword>
<dbReference type="InterPro" id="IPR008936">
    <property type="entry name" value="Rho_GTPase_activation_prot"/>
</dbReference>
<dbReference type="Pfam" id="PF00017">
    <property type="entry name" value="SH2"/>
    <property type="match status" value="1"/>
</dbReference>
<feature type="domain" description="SH2" evidence="5">
    <location>
        <begin position="62"/>
        <end position="131"/>
    </location>
</feature>
<accession>A0ABQ9FNN9</accession>
<evidence type="ECO:0008006" key="10">
    <source>
        <dbReference type="Google" id="ProtNLM"/>
    </source>
</evidence>
<gene>
    <name evidence="8" type="ORF">KUTeg_004676</name>
</gene>
<sequence>MFNISDDDGKHDYITVLPDGGESQPLPTWKTYLYTLQLQAPKPKRIYCNREVQGKPSFYGKEYHGNISRDEADQLLSEGSGSYLVRKSERAQDAYTLAIRFDDQTKNFKLFYDGQHYVGEKKFDTVHDLVNVEEDVDETLQDLKDVEKAHVFKQQNFIGLHWCDFCANFMWGLIAQGVKCQDCGFEAHKKCSEKVPNDCMPDIKFVKNIFGADLTTVVKAHSTPIPTVVEKCIKEIESRGLDSEGLYRIAGLHDEVESIRMSFDKDGERADISTAKYDDINSITSVLKLYFRLLPIPVITFEAYNIILDAIKMDASRPKEQLAKIKEGLQKLPPAHYQTLRYLIGHLSRVTEQKSKNMMGSDNLAIVFAPTLMRSPINDPMVSLMNAQFEQKFIEQLIVKYREIFSKVSSQQSIDLSKAETLRVVDRV</sequence>
<dbReference type="Gene3D" id="3.30.505.10">
    <property type="entry name" value="SH2 domain"/>
    <property type="match status" value="1"/>
</dbReference>
<dbReference type="InterPro" id="IPR020454">
    <property type="entry name" value="DAG/PE-bd"/>
</dbReference>
<comment type="caution">
    <text evidence="8">The sequence shown here is derived from an EMBL/GenBank/DDBJ whole genome shotgun (WGS) entry which is preliminary data.</text>
</comment>
<dbReference type="InterPro" id="IPR002219">
    <property type="entry name" value="PKC_DAG/PE"/>
</dbReference>
<evidence type="ECO:0000259" key="6">
    <source>
        <dbReference type="PROSITE" id="PS50081"/>
    </source>
</evidence>
<dbReference type="InterPro" id="IPR051854">
    <property type="entry name" value="Rho-type_GAP"/>
</dbReference>
<dbReference type="InterPro" id="IPR036860">
    <property type="entry name" value="SH2_dom_sf"/>
</dbReference>
<dbReference type="Proteomes" id="UP001217089">
    <property type="component" value="Unassembled WGS sequence"/>
</dbReference>
<dbReference type="SUPFAM" id="SSF57889">
    <property type="entry name" value="Cysteine-rich domain"/>
    <property type="match status" value="1"/>
</dbReference>
<evidence type="ECO:0000259" key="7">
    <source>
        <dbReference type="PROSITE" id="PS50238"/>
    </source>
</evidence>
<organism evidence="8 9">
    <name type="scientific">Tegillarca granosa</name>
    <name type="common">Malaysian cockle</name>
    <name type="synonym">Anadara granosa</name>
    <dbReference type="NCBI Taxonomy" id="220873"/>
    <lineage>
        <taxon>Eukaryota</taxon>
        <taxon>Metazoa</taxon>
        <taxon>Spiralia</taxon>
        <taxon>Lophotrochozoa</taxon>
        <taxon>Mollusca</taxon>
        <taxon>Bivalvia</taxon>
        <taxon>Autobranchia</taxon>
        <taxon>Pteriomorphia</taxon>
        <taxon>Arcoida</taxon>
        <taxon>Arcoidea</taxon>
        <taxon>Arcidae</taxon>
        <taxon>Tegillarca</taxon>
    </lineage>
</organism>
<dbReference type="InterPro" id="IPR046349">
    <property type="entry name" value="C1-like_sf"/>
</dbReference>
<dbReference type="InterPro" id="IPR000198">
    <property type="entry name" value="RhoGAP_dom"/>
</dbReference>
<reference evidence="8 9" key="1">
    <citation type="submission" date="2022-12" db="EMBL/GenBank/DDBJ databases">
        <title>Chromosome-level genome of Tegillarca granosa.</title>
        <authorList>
            <person name="Kim J."/>
        </authorList>
    </citation>
    <scope>NUCLEOTIDE SEQUENCE [LARGE SCALE GENOMIC DNA]</scope>
    <source>
        <strain evidence="8">Teg-2019</strain>
        <tissue evidence="8">Adductor muscle</tissue>
    </source>
</reference>
<keyword evidence="2" id="KW-0479">Metal-binding</keyword>
<evidence type="ECO:0000256" key="4">
    <source>
        <dbReference type="PROSITE-ProRule" id="PRU00191"/>
    </source>
</evidence>
<feature type="domain" description="Rho-GAP" evidence="7">
    <location>
        <begin position="212"/>
        <end position="405"/>
    </location>
</feature>
<dbReference type="CDD" id="cd20806">
    <property type="entry name" value="C1_CHN"/>
    <property type="match status" value="1"/>
</dbReference>
<dbReference type="EMBL" id="JARBDR010000242">
    <property type="protein sequence ID" value="KAJ8317771.1"/>
    <property type="molecule type" value="Genomic_DNA"/>
</dbReference>
<feature type="domain" description="Phorbol-ester/DAG-type" evidence="6">
    <location>
        <begin position="149"/>
        <end position="199"/>
    </location>
</feature>
<dbReference type="InterPro" id="IPR000980">
    <property type="entry name" value="SH2"/>
</dbReference>
<evidence type="ECO:0000256" key="1">
    <source>
        <dbReference type="ARBA" id="ARBA00022468"/>
    </source>
</evidence>
<evidence type="ECO:0000256" key="3">
    <source>
        <dbReference type="ARBA" id="ARBA00022833"/>
    </source>
</evidence>
<name>A0ABQ9FNN9_TEGGR</name>
<dbReference type="PROSITE" id="PS50001">
    <property type="entry name" value="SH2"/>
    <property type="match status" value="1"/>
</dbReference>
<evidence type="ECO:0000313" key="9">
    <source>
        <dbReference type="Proteomes" id="UP001217089"/>
    </source>
</evidence>
<dbReference type="PRINTS" id="PR00008">
    <property type="entry name" value="DAGPEDOMAIN"/>
</dbReference>
<keyword evidence="9" id="KW-1185">Reference proteome</keyword>
<dbReference type="PROSITE" id="PS50081">
    <property type="entry name" value="ZF_DAG_PE_2"/>
    <property type="match status" value="1"/>
</dbReference>
<dbReference type="PRINTS" id="PR00401">
    <property type="entry name" value="SH2DOMAIN"/>
</dbReference>
<dbReference type="SMART" id="SM00324">
    <property type="entry name" value="RhoGAP"/>
    <property type="match status" value="1"/>
</dbReference>
<dbReference type="SMART" id="SM00252">
    <property type="entry name" value="SH2"/>
    <property type="match status" value="1"/>
</dbReference>
<dbReference type="Gene3D" id="1.10.555.10">
    <property type="entry name" value="Rho GTPase activation protein"/>
    <property type="match status" value="1"/>
</dbReference>
<dbReference type="PANTHER" id="PTHR46075">
    <property type="entry name" value="CHIMERIN FAMILY MEMBER"/>
    <property type="match status" value="1"/>
</dbReference>
<keyword evidence="1" id="KW-0343">GTPase activation</keyword>
<dbReference type="PANTHER" id="PTHR46075:SF2">
    <property type="entry name" value="RHO GTPASE ACTIVATING PROTEIN AT 5A, ISOFORM A"/>
    <property type="match status" value="1"/>
</dbReference>
<dbReference type="SMART" id="SM00109">
    <property type="entry name" value="C1"/>
    <property type="match status" value="1"/>
</dbReference>
<dbReference type="SUPFAM" id="SSF48350">
    <property type="entry name" value="GTPase activation domain, GAP"/>
    <property type="match status" value="1"/>
</dbReference>
<evidence type="ECO:0000259" key="5">
    <source>
        <dbReference type="PROSITE" id="PS50001"/>
    </source>
</evidence>